<protein>
    <recommendedName>
        <fullName evidence="9">Entericidin</fullName>
    </recommendedName>
</protein>
<proteinExistence type="inferred from homology"/>
<name>A0ABP7DCZ4_9GAMM</name>
<dbReference type="Proteomes" id="UP001501479">
    <property type="component" value="Unassembled WGS sequence"/>
</dbReference>
<keyword evidence="5" id="KW-0564">Palmitate</keyword>
<evidence type="ECO:0000256" key="6">
    <source>
        <dbReference type="ARBA" id="ARBA00023288"/>
    </source>
</evidence>
<keyword evidence="2" id="KW-1003">Cell membrane</keyword>
<evidence type="ECO:0000256" key="2">
    <source>
        <dbReference type="ARBA" id="ARBA00022475"/>
    </source>
</evidence>
<organism evidence="7 8">
    <name type="scientific">Oceanisphaera sediminis</name>
    <dbReference type="NCBI Taxonomy" id="981381"/>
    <lineage>
        <taxon>Bacteria</taxon>
        <taxon>Pseudomonadati</taxon>
        <taxon>Pseudomonadota</taxon>
        <taxon>Gammaproteobacteria</taxon>
        <taxon>Aeromonadales</taxon>
        <taxon>Aeromonadaceae</taxon>
        <taxon>Oceanisphaera</taxon>
    </lineage>
</organism>
<comment type="caution">
    <text evidence="7">The sequence shown here is derived from an EMBL/GenBank/DDBJ whole genome shotgun (WGS) entry which is preliminary data.</text>
</comment>
<gene>
    <name evidence="7" type="ORF">GCM10022421_06570</name>
</gene>
<evidence type="ECO:0000313" key="7">
    <source>
        <dbReference type="EMBL" id="GAA3702642.1"/>
    </source>
</evidence>
<evidence type="ECO:0000256" key="1">
    <source>
        <dbReference type="ARBA" id="ARBA00010296"/>
    </source>
</evidence>
<evidence type="ECO:0000256" key="4">
    <source>
        <dbReference type="ARBA" id="ARBA00023136"/>
    </source>
</evidence>
<keyword evidence="6" id="KW-0449">Lipoprotein</keyword>
<dbReference type="RefSeq" id="WP_344962353.1">
    <property type="nucleotide sequence ID" value="NZ_BAABDS010000009.1"/>
</dbReference>
<reference evidence="8" key="1">
    <citation type="journal article" date="2019" name="Int. J. Syst. Evol. Microbiol.">
        <title>The Global Catalogue of Microorganisms (GCM) 10K type strain sequencing project: providing services to taxonomists for standard genome sequencing and annotation.</title>
        <authorList>
            <consortium name="The Broad Institute Genomics Platform"/>
            <consortium name="The Broad Institute Genome Sequencing Center for Infectious Disease"/>
            <person name="Wu L."/>
            <person name="Ma J."/>
        </authorList>
    </citation>
    <scope>NUCLEOTIDE SEQUENCE [LARGE SCALE GENOMIC DNA]</scope>
    <source>
        <strain evidence="8">JCM 17329</strain>
    </source>
</reference>
<evidence type="ECO:0000256" key="5">
    <source>
        <dbReference type="ARBA" id="ARBA00023139"/>
    </source>
</evidence>
<evidence type="ECO:0000256" key="3">
    <source>
        <dbReference type="ARBA" id="ARBA00022729"/>
    </source>
</evidence>
<accession>A0ABP7DCZ4</accession>
<keyword evidence="4" id="KW-0472">Membrane</keyword>
<keyword evidence="8" id="KW-1185">Reference proteome</keyword>
<evidence type="ECO:0000313" key="8">
    <source>
        <dbReference type="Proteomes" id="UP001501479"/>
    </source>
</evidence>
<dbReference type="PROSITE" id="PS51257">
    <property type="entry name" value="PROKAR_LIPOPROTEIN"/>
    <property type="match status" value="1"/>
</dbReference>
<evidence type="ECO:0008006" key="9">
    <source>
        <dbReference type="Google" id="ProtNLM"/>
    </source>
</evidence>
<sequence>MAKILLATLMAAGLVAGLAGCNTFAGAGKDIQKGGEAVEEAARDVQSNY</sequence>
<keyword evidence="3" id="KW-0732">Signal</keyword>
<dbReference type="Pfam" id="PF08085">
    <property type="entry name" value="Entericidin"/>
    <property type="match status" value="1"/>
</dbReference>
<comment type="similarity">
    <text evidence="1">Belongs to the EcnA/EcnB lipoprotein family.</text>
</comment>
<dbReference type="EMBL" id="BAABDS010000009">
    <property type="protein sequence ID" value="GAA3702642.1"/>
    <property type="molecule type" value="Genomic_DNA"/>
</dbReference>
<dbReference type="InterPro" id="IPR012556">
    <property type="entry name" value="Entericidin"/>
</dbReference>